<dbReference type="EMBL" id="CP113517">
    <property type="protein sequence ID" value="WAR44004.1"/>
    <property type="molecule type" value="Genomic_DNA"/>
</dbReference>
<dbReference type="Pfam" id="PF05685">
    <property type="entry name" value="Uma2"/>
    <property type="match status" value="1"/>
</dbReference>
<organism evidence="2 3">
    <name type="scientific">Methylomonas rapida</name>
    <dbReference type="NCBI Taxonomy" id="2963939"/>
    <lineage>
        <taxon>Bacteria</taxon>
        <taxon>Pseudomonadati</taxon>
        <taxon>Pseudomonadota</taxon>
        <taxon>Gammaproteobacteria</taxon>
        <taxon>Methylococcales</taxon>
        <taxon>Methylococcaceae</taxon>
        <taxon>Methylomonas</taxon>
    </lineage>
</organism>
<dbReference type="PANTHER" id="PTHR34107:SF4">
    <property type="entry name" value="SLL1222 PROTEIN"/>
    <property type="match status" value="1"/>
</dbReference>
<keyword evidence="2" id="KW-0540">Nuclease</keyword>
<accession>A0ABY7GFH9</accession>
<dbReference type="PANTHER" id="PTHR34107">
    <property type="entry name" value="SLL0198 PROTEIN-RELATED"/>
    <property type="match status" value="1"/>
</dbReference>
<dbReference type="SUPFAM" id="SSF52980">
    <property type="entry name" value="Restriction endonuclease-like"/>
    <property type="match status" value="1"/>
</dbReference>
<evidence type="ECO:0000313" key="2">
    <source>
        <dbReference type="EMBL" id="WAR44004.1"/>
    </source>
</evidence>
<dbReference type="InterPro" id="IPR011335">
    <property type="entry name" value="Restrct_endonuc-II-like"/>
</dbReference>
<keyword evidence="3" id="KW-1185">Reference proteome</keyword>
<keyword evidence="2" id="KW-0378">Hydrolase</keyword>
<gene>
    <name evidence="2" type="ORF">NM686_016740</name>
</gene>
<name>A0ABY7GFH9_9GAMM</name>
<evidence type="ECO:0000259" key="1">
    <source>
        <dbReference type="Pfam" id="PF05685"/>
    </source>
</evidence>
<dbReference type="CDD" id="cd06260">
    <property type="entry name" value="DUF820-like"/>
    <property type="match status" value="1"/>
</dbReference>
<dbReference type="Gene3D" id="3.90.1570.10">
    <property type="entry name" value="tt1808, chain A"/>
    <property type="match status" value="1"/>
</dbReference>
<evidence type="ECO:0000313" key="3">
    <source>
        <dbReference type="Proteomes" id="UP001162780"/>
    </source>
</evidence>
<sequence>MAPITQLSQLDPNGTYSYADYLTWRLEESVELIKGKIMAMSPAPSRRHQTVAGNLFLSLGSHFKHKQCNVYFAPFDVKLYDRRKSLRKDREVFSVVQPDLCVICDKEKLTGQGCDGAPDWIIEILSPGNSRKEVRLKYDLYQESGVTEYWLVFPYEQIVQQFVLDENGKYQLHALYPGNEIVAPYLFPELQIDLNDVFAE</sequence>
<keyword evidence="2" id="KW-0255">Endonuclease</keyword>
<dbReference type="InterPro" id="IPR012296">
    <property type="entry name" value="Nuclease_put_TT1808"/>
</dbReference>
<dbReference type="RefSeq" id="WP_255188992.1">
    <property type="nucleotide sequence ID" value="NZ_CP113517.1"/>
</dbReference>
<proteinExistence type="predicted"/>
<reference evidence="2" key="1">
    <citation type="submission" date="2022-11" db="EMBL/GenBank/DDBJ databases">
        <title>Methylomonas rapida sp. nov., Carotenoid-Producing Obligate Methanotrophs with High Growth Characteristics and Biotechnological Potential.</title>
        <authorList>
            <person name="Tikhonova E.N."/>
            <person name="Suleimanov R.Z."/>
            <person name="Miroshnikov K."/>
            <person name="Oshkin I.Y."/>
            <person name="Belova S.E."/>
            <person name="Danilova O.V."/>
            <person name="Ashikhmin A."/>
            <person name="Konopkin A."/>
            <person name="But S.Y."/>
            <person name="Khmelenina V.N."/>
            <person name="Kuznetsov N."/>
            <person name="Pimenov N.V."/>
            <person name="Dedysh S.N."/>
        </authorList>
    </citation>
    <scope>NUCLEOTIDE SEQUENCE</scope>
    <source>
        <strain evidence="2">MP1</strain>
    </source>
</reference>
<protein>
    <submittedName>
        <fullName evidence="2">Uma2 family endonuclease</fullName>
    </submittedName>
</protein>
<dbReference type="GO" id="GO:0004519">
    <property type="term" value="F:endonuclease activity"/>
    <property type="evidence" value="ECO:0007669"/>
    <property type="project" value="UniProtKB-KW"/>
</dbReference>
<dbReference type="InterPro" id="IPR008538">
    <property type="entry name" value="Uma2"/>
</dbReference>
<feature type="domain" description="Putative restriction endonuclease" evidence="1">
    <location>
        <begin position="20"/>
        <end position="194"/>
    </location>
</feature>
<dbReference type="Proteomes" id="UP001162780">
    <property type="component" value="Chromosome"/>
</dbReference>